<dbReference type="EMBL" id="KZ303525">
    <property type="protein sequence ID" value="PIA13883.1"/>
    <property type="molecule type" value="Genomic_DNA"/>
</dbReference>
<dbReference type="PANTHER" id="PTHR23319:SF4">
    <property type="entry name" value="GRAM DOMAIN CONTAINING 1B, ISOFORM E"/>
    <property type="match status" value="1"/>
</dbReference>
<evidence type="ECO:0000256" key="7">
    <source>
        <dbReference type="SAM" id="MobiDB-lite"/>
    </source>
</evidence>
<dbReference type="GO" id="GO:0032934">
    <property type="term" value="F:sterol binding"/>
    <property type="evidence" value="ECO:0007669"/>
    <property type="project" value="TreeGrafter"/>
</dbReference>
<dbReference type="Pfam" id="PF02893">
    <property type="entry name" value="GRAM"/>
    <property type="match status" value="1"/>
</dbReference>
<keyword evidence="3 8" id="KW-0812">Transmembrane</keyword>
<evidence type="ECO:0000256" key="8">
    <source>
        <dbReference type="SAM" id="Phobius"/>
    </source>
</evidence>
<feature type="compositionally biased region" description="Acidic residues" evidence="7">
    <location>
        <begin position="192"/>
        <end position="207"/>
    </location>
</feature>
<dbReference type="InterPro" id="IPR011993">
    <property type="entry name" value="PH-like_dom_sf"/>
</dbReference>
<dbReference type="GO" id="GO:0120015">
    <property type="term" value="F:sterol transfer activity"/>
    <property type="evidence" value="ECO:0007669"/>
    <property type="project" value="TreeGrafter"/>
</dbReference>
<feature type="coiled-coil region" evidence="6">
    <location>
        <begin position="1006"/>
        <end position="1040"/>
    </location>
</feature>
<feature type="compositionally biased region" description="Low complexity" evidence="7">
    <location>
        <begin position="409"/>
        <end position="422"/>
    </location>
</feature>
<evidence type="ECO:0000313" key="10">
    <source>
        <dbReference type="EMBL" id="PIA13883.1"/>
    </source>
</evidence>
<feature type="transmembrane region" description="Helical" evidence="8">
    <location>
        <begin position="961"/>
        <end position="980"/>
    </location>
</feature>
<dbReference type="GO" id="GO:0140268">
    <property type="term" value="C:endoplasmic reticulum-plasma membrane contact site"/>
    <property type="evidence" value="ECO:0007669"/>
    <property type="project" value="TreeGrafter"/>
</dbReference>
<feature type="compositionally biased region" description="Low complexity" evidence="7">
    <location>
        <begin position="131"/>
        <end position="142"/>
    </location>
</feature>
<proteinExistence type="inferred from homology"/>
<feature type="region of interest" description="Disordered" evidence="7">
    <location>
        <begin position="376"/>
        <end position="526"/>
    </location>
</feature>
<keyword evidence="4 8" id="KW-1133">Transmembrane helix</keyword>
<evidence type="ECO:0000259" key="9">
    <source>
        <dbReference type="PROSITE" id="PS51778"/>
    </source>
</evidence>
<dbReference type="AlphaFoldDB" id="A0A2G5B4A9"/>
<dbReference type="GO" id="GO:0005886">
    <property type="term" value="C:plasma membrane"/>
    <property type="evidence" value="ECO:0007669"/>
    <property type="project" value="TreeGrafter"/>
</dbReference>
<feature type="compositionally biased region" description="Basic residues" evidence="7">
    <location>
        <begin position="9"/>
        <end position="20"/>
    </location>
</feature>
<evidence type="ECO:0000256" key="6">
    <source>
        <dbReference type="SAM" id="Coils"/>
    </source>
</evidence>
<feature type="compositionally biased region" description="Polar residues" evidence="7">
    <location>
        <begin position="451"/>
        <end position="460"/>
    </location>
</feature>
<reference evidence="10 11" key="1">
    <citation type="journal article" date="2015" name="Genome Biol. Evol.">
        <title>Phylogenomic analyses indicate that early fungi evolved digesting cell walls of algal ancestors of land plants.</title>
        <authorList>
            <person name="Chang Y."/>
            <person name="Wang S."/>
            <person name="Sekimoto S."/>
            <person name="Aerts A.L."/>
            <person name="Choi C."/>
            <person name="Clum A."/>
            <person name="LaButti K.M."/>
            <person name="Lindquist E.A."/>
            <person name="Yee Ngan C."/>
            <person name="Ohm R.A."/>
            <person name="Salamov A.A."/>
            <person name="Grigoriev I.V."/>
            <person name="Spatafora J.W."/>
            <person name="Berbee M.L."/>
        </authorList>
    </citation>
    <scope>NUCLEOTIDE SEQUENCE [LARGE SCALE GENOMIC DNA]</scope>
    <source>
        <strain evidence="10 11">NRRL 1564</strain>
    </source>
</reference>
<sequence length="1040" mass="112368">MVKEEKPRGLRARLRQRRARNSSDDEVQSRPTSLDLGRRAPAMLAAGMHSMTSMPTRSDGHHFAGNSMESNSGTGGLALGEFATEGGEIAENEEYLGDTRPEGSKQRTADVRPSGAIVRSSSHDHVADYDQSQQRQRQLSQLESKARRESSQSVPSYDSKVPDASTRRIGSHDAFVASPTQSRDADVGSGSESEDEGEYSYDEDEDSNIATNEGSEFDADSELNAVYLKRNADFHMLFRNIPINELLIDDYGCALQRDILVQGRLYLTENFVCFYSNIFGWVTNLIIAFDEIVSIEKRMTALIIPNAIQISTLHAKHFFGSFIYRDSAYNQLYDLWAKTRNEKNAGLPEIGSAEVGDGAGDVSRHREDVVDTAYQSLTEDSDASGSRHRSALSAGELSDVEEGSVSDTGSDVSAAGSVSRSGSETDDSRSLSVNGGRSFHKQSSRGLGSDTMPSSFTTGSAEGLVDALPGDSESHQTHMLGMYAGGDGGKEPQSARTATASQSDFNDATPTAPQTATGSTADVTLPGTTANGSQVIGLAGAAAGPSATEVAGMPDASSRLLTRLSKSSVEADAGAGEHTVNGIKHKRRKRKEPHASQLHSPTICPCGTTGKTAHYAQEAMDAVFPLSLPVLFRVLFSASVPPHIEKTYIPSDQVDREELDKSCTQRIIESGNSDVKTEGWVPDPSDSCLEMCIYSYEKPLGFSIGPKSTIVEDTYRVTVKDFDRAVIIEQVVKTPNIPSGTSFFVKIRHCLTWAAGPDNLPPGGCTHYRMTFEVEWTKNSWIKSAIEKGTVDSNKQAGEMAEKYIREWIKAHPSMEIKPLSHDSVSKTLSKSAADAAIEAASSAHTRRKKGGRRSKRGESPRGLRMKELLQGSSAAQRNRLADSEGHEYAVSAGAGGMAAAGASVGANAIPSLSATPEASAVEKAWADDAAAWKRRADASWIGWLGFQLVYPLQRMLTDPIVAPVLIIALALLLFMSNMWRISLSANEQQLFAGSVLRPAVNGESMERMQRSIDLLTAQMGELGQQIQQLLAERQNQKLQ</sequence>
<dbReference type="GO" id="GO:0005789">
    <property type="term" value="C:endoplasmic reticulum membrane"/>
    <property type="evidence" value="ECO:0007669"/>
    <property type="project" value="TreeGrafter"/>
</dbReference>
<feature type="compositionally biased region" description="Basic residues" evidence="7">
    <location>
        <begin position="845"/>
        <end position="856"/>
    </location>
</feature>
<protein>
    <recommendedName>
        <fullName evidence="9">VASt domain-containing protein</fullName>
    </recommendedName>
</protein>
<dbReference type="InterPro" id="IPR031968">
    <property type="entry name" value="VASt"/>
</dbReference>
<dbReference type="STRING" id="763665.A0A2G5B4A9"/>
<dbReference type="OrthoDB" id="2162691at2759"/>
<dbReference type="Pfam" id="PF16016">
    <property type="entry name" value="VASt"/>
    <property type="match status" value="1"/>
</dbReference>
<feature type="region of interest" description="Disordered" evidence="7">
    <location>
        <begin position="1"/>
        <end position="215"/>
    </location>
</feature>
<feature type="compositionally biased region" description="Basic and acidic residues" evidence="7">
    <location>
        <begin position="857"/>
        <end position="868"/>
    </location>
</feature>
<dbReference type="PANTHER" id="PTHR23319">
    <property type="entry name" value="GRAM DOMAIN CONTAINING 1B, ISOFORM E"/>
    <property type="match status" value="1"/>
</dbReference>
<keyword evidence="5 8" id="KW-0472">Membrane</keyword>
<feature type="domain" description="VASt" evidence="9">
    <location>
        <begin position="615"/>
        <end position="813"/>
    </location>
</feature>
<dbReference type="SMART" id="SM00568">
    <property type="entry name" value="GRAM"/>
    <property type="match status" value="1"/>
</dbReference>
<dbReference type="Proteomes" id="UP000242474">
    <property type="component" value="Unassembled WGS sequence"/>
</dbReference>
<feature type="region of interest" description="Disordered" evidence="7">
    <location>
        <begin position="836"/>
        <end position="869"/>
    </location>
</feature>
<dbReference type="GO" id="GO:0032366">
    <property type="term" value="P:intracellular sterol transport"/>
    <property type="evidence" value="ECO:0007669"/>
    <property type="project" value="TreeGrafter"/>
</dbReference>
<feature type="compositionally biased region" description="Basic and acidic residues" evidence="7">
    <location>
        <begin position="97"/>
        <end position="110"/>
    </location>
</feature>
<evidence type="ECO:0000256" key="1">
    <source>
        <dbReference type="ARBA" id="ARBA00004167"/>
    </source>
</evidence>
<feature type="compositionally biased region" description="Polar residues" evidence="7">
    <location>
        <begin position="494"/>
        <end position="526"/>
    </location>
</feature>
<feature type="compositionally biased region" description="Basic residues" evidence="7">
    <location>
        <begin position="583"/>
        <end position="592"/>
    </location>
</feature>
<evidence type="ECO:0000256" key="2">
    <source>
        <dbReference type="ARBA" id="ARBA00006582"/>
    </source>
</evidence>
<dbReference type="Gene3D" id="2.30.29.30">
    <property type="entry name" value="Pleckstrin-homology domain (PH domain)/Phosphotyrosine-binding domain (PTB)"/>
    <property type="match status" value="1"/>
</dbReference>
<evidence type="ECO:0000256" key="3">
    <source>
        <dbReference type="ARBA" id="ARBA00022692"/>
    </source>
</evidence>
<feature type="region of interest" description="Disordered" evidence="7">
    <location>
        <begin position="569"/>
        <end position="603"/>
    </location>
</feature>
<gene>
    <name evidence="10" type="ORF">COEREDRAFT_89213</name>
</gene>
<dbReference type="InterPro" id="IPR051482">
    <property type="entry name" value="Cholesterol_transport"/>
</dbReference>
<dbReference type="InterPro" id="IPR004182">
    <property type="entry name" value="GRAM"/>
</dbReference>
<evidence type="ECO:0000256" key="4">
    <source>
        <dbReference type="ARBA" id="ARBA00022989"/>
    </source>
</evidence>
<dbReference type="PROSITE" id="PS51778">
    <property type="entry name" value="VAST"/>
    <property type="match status" value="1"/>
</dbReference>
<comment type="subcellular location">
    <subcellularLocation>
        <location evidence="1">Membrane</location>
        <topology evidence="1">Single-pass membrane protein</topology>
    </subcellularLocation>
</comment>
<evidence type="ECO:0000256" key="5">
    <source>
        <dbReference type="ARBA" id="ARBA00023136"/>
    </source>
</evidence>
<keyword evidence="6" id="KW-0175">Coiled coil</keyword>
<evidence type="ECO:0000313" key="11">
    <source>
        <dbReference type="Proteomes" id="UP000242474"/>
    </source>
</evidence>
<organism evidence="10 11">
    <name type="scientific">Coemansia reversa (strain ATCC 12441 / NRRL 1564)</name>
    <dbReference type="NCBI Taxonomy" id="763665"/>
    <lineage>
        <taxon>Eukaryota</taxon>
        <taxon>Fungi</taxon>
        <taxon>Fungi incertae sedis</taxon>
        <taxon>Zoopagomycota</taxon>
        <taxon>Kickxellomycotina</taxon>
        <taxon>Kickxellomycetes</taxon>
        <taxon>Kickxellales</taxon>
        <taxon>Kickxellaceae</taxon>
        <taxon>Coemansia</taxon>
    </lineage>
</organism>
<name>A0A2G5B4A9_COERN</name>
<dbReference type="CDD" id="cd13220">
    <property type="entry name" value="PH-GRAM_GRAMDC"/>
    <property type="match status" value="1"/>
</dbReference>
<keyword evidence="11" id="KW-1185">Reference proteome</keyword>
<comment type="similarity">
    <text evidence="2">Belongs to the YSP2 family.</text>
</comment>
<accession>A0A2G5B4A9</accession>